<proteinExistence type="predicted"/>
<dbReference type="CDD" id="cd16380">
    <property type="entry name" value="YitT_C"/>
    <property type="match status" value="1"/>
</dbReference>
<feature type="domain" description="DUF2179" evidence="7">
    <location>
        <begin position="223"/>
        <end position="275"/>
    </location>
</feature>
<feature type="transmembrane region" description="Helical" evidence="6">
    <location>
        <begin position="109"/>
        <end position="131"/>
    </location>
</feature>
<dbReference type="RefSeq" id="WP_002264212.1">
    <property type="nucleotide sequence ID" value="NZ_AHSR01000002.1"/>
</dbReference>
<sequence length="292" mass="32832">MKIDYTLRLKNFIFIALGVAIYAFGFVNFNMTNHIAEGGMAGLTLVFHALFGINPTYTGYLFNLPLLLFGIYFFGRKMMVYTIYGTTLMYFFVYIFQKIPLYIDLQHDYLVVALVAGICAGIGNGIVFRYGGTTGGSDIIARVMEDKYGIQLGQALLIFDIFVMLLSLTYVSIPQMMYALIASFMFSQVVILVQNGGYSVRGVLIITDKHEEVAEAILEELNRGATYLKGQGAYSGKEKNVLYVALNPTDVRLLKEMMEKLDPDAFISILNVEEIISPDFIVSKRERKLAYK</sequence>
<evidence type="ECO:0000256" key="3">
    <source>
        <dbReference type="ARBA" id="ARBA00022692"/>
    </source>
</evidence>
<dbReference type="EMBL" id="AHSR01000002">
    <property type="protein sequence ID" value="EMC25768.1"/>
    <property type="molecule type" value="Genomic_DNA"/>
</dbReference>
<keyword evidence="2" id="KW-1003">Cell membrane</keyword>
<protein>
    <recommendedName>
        <fullName evidence="7">DUF2179 domain-containing protein</fullName>
    </recommendedName>
</protein>
<evidence type="ECO:0000256" key="2">
    <source>
        <dbReference type="ARBA" id="ARBA00022475"/>
    </source>
</evidence>
<accession>A0A829BMB6</accession>
<evidence type="ECO:0000256" key="4">
    <source>
        <dbReference type="ARBA" id="ARBA00022989"/>
    </source>
</evidence>
<dbReference type="Pfam" id="PF10035">
    <property type="entry name" value="DUF2179"/>
    <property type="match status" value="1"/>
</dbReference>
<dbReference type="InterPro" id="IPR019264">
    <property type="entry name" value="DUF2179"/>
</dbReference>
<dbReference type="GO" id="GO:0005886">
    <property type="term" value="C:plasma membrane"/>
    <property type="evidence" value="ECO:0007669"/>
    <property type="project" value="UniProtKB-SubCell"/>
</dbReference>
<keyword evidence="3 6" id="KW-0812">Transmembrane</keyword>
<evidence type="ECO:0000313" key="9">
    <source>
        <dbReference type="Proteomes" id="UP000011676"/>
    </source>
</evidence>
<keyword evidence="4 6" id="KW-1133">Transmembrane helix</keyword>
<dbReference type="Pfam" id="PF02588">
    <property type="entry name" value="YitT_membrane"/>
    <property type="match status" value="1"/>
</dbReference>
<dbReference type="PANTHER" id="PTHR33545">
    <property type="entry name" value="UPF0750 MEMBRANE PROTEIN YITT-RELATED"/>
    <property type="match status" value="1"/>
</dbReference>
<evidence type="ECO:0000313" key="8">
    <source>
        <dbReference type="EMBL" id="EMC25768.1"/>
    </source>
</evidence>
<dbReference type="InterPro" id="IPR051461">
    <property type="entry name" value="UPF0750_membrane"/>
</dbReference>
<feature type="transmembrane region" description="Helical" evidence="6">
    <location>
        <begin position="12"/>
        <end position="29"/>
    </location>
</feature>
<comment type="subcellular location">
    <subcellularLocation>
        <location evidence="1">Cell membrane</location>
        <topology evidence="1">Multi-pass membrane protein</topology>
    </subcellularLocation>
</comment>
<feature type="transmembrane region" description="Helical" evidence="6">
    <location>
        <begin position="81"/>
        <end position="103"/>
    </location>
</feature>
<dbReference type="InterPro" id="IPR015867">
    <property type="entry name" value="N-reg_PII/ATP_PRibTrfase_C"/>
</dbReference>
<feature type="transmembrane region" description="Helical" evidence="6">
    <location>
        <begin position="152"/>
        <end position="170"/>
    </location>
</feature>
<keyword evidence="5 6" id="KW-0472">Membrane</keyword>
<comment type="caution">
    <text evidence="8">The sequence shown here is derived from an EMBL/GenBank/DDBJ whole genome shotgun (WGS) entry which is preliminary data.</text>
</comment>
<dbReference type="AlphaFoldDB" id="A0A829BMB6"/>
<evidence type="ECO:0000256" key="5">
    <source>
        <dbReference type="ARBA" id="ARBA00023136"/>
    </source>
</evidence>
<evidence type="ECO:0000256" key="6">
    <source>
        <dbReference type="SAM" id="Phobius"/>
    </source>
</evidence>
<dbReference type="GeneID" id="93860313"/>
<dbReference type="InterPro" id="IPR003740">
    <property type="entry name" value="YitT"/>
</dbReference>
<name>A0A829BMB6_STRMG</name>
<dbReference type="PANTHER" id="PTHR33545:SF10">
    <property type="entry name" value="UPF0750 MEMBRANE PROTEIN YPJC"/>
    <property type="match status" value="1"/>
</dbReference>
<organism evidence="8 9">
    <name type="scientific">Streptococcus mutans SM6</name>
    <dbReference type="NCBI Taxonomy" id="857119"/>
    <lineage>
        <taxon>Bacteria</taxon>
        <taxon>Bacillati</taxon>
        <taxon>Bacillota</taxon>
        <taxon>Bacilli</taxon>
        <taxon>Lactobacillales</taxon>
        <taxon>Streptococcaceae</taxon>
        <taxon>Streptococcus</taxon>
    </lineage>
</organism>
<evidence type="ECO:0000256" key="1">
    <source>
        <dbReference type="ARBA" id="ARBA00004651"/>
    </source>
</evidence>
<dbReference type="Gene3D" id="3.30.70.120">
    <property type="match status" value="1"/>
</dbReference>
<gene>
    <name evidence="8" type="ORF">SMU82_00550</name>
</gene>
<reference evidence="8 9" key="1">
    <citation type="journal article" date="2013" name="Mol. Biol. Evol.">
        <title>Evolutionary and population genomics of the cavity causing bacteria Streptococcus mutans.</title>
        <authorList>
            <person name="Cornejo O.E."/>
            <person name="Lefebure T."/>
            <person name="Pavinski Bitar P.D."/>
            <person name="Lang P."/>
            <person name="Richards V.P."/>
            <person name="Eilertson K."/>
            <person name="Do T."/>
            <person name="Beighton D."/>
            <person name="Zeng L."/>
            <person name="Ahn S.J."/>
            <person name="Burne R.A."/>
            <person name="Siepel A."/>
            <person name="Bustamante C.D."/>
            <person name="Stanhope M.J."/>
        </authorList>
    </citation>
    <scope>NUCLEOTIDE SEQUENCE [LARGE SCALE GENOMIC DNA]</scope>
    <source>
        <strain evidence="8 9">SM6</strain>
    </source>
</reference>
<feature type="transmembrane region" description="Helical" evidence="6">
    <location>
        <begin position="49"/>
        <end position="74"/>
    </location>
</feature>
<feature type="transmembrane region" description="Helical" evidence="6">
    <location>
        <begin position="176"/>
        <end position="193"/>
    </location>
</feature>
<dbReference type="PIRSF" id="PIRSF006483">
    <property type="entry name" value="Membrane_protein_YitT"/>
    <property type="match status" value="1"/>
</dbReference>
<dbReference type="Proteomes" id="UP000011676">
    <property type="component" value="Unassembled WGS sequence"/>
</dbReference>
<evidence type="ECO:0000259" key="7">
    <source>
        <dbReference type="Pfam" id="PF10035"/>
    </source>
</evidence>